<keyword evidence="1 2" id="KW-0238">DNA-binding</keyword>
<evidence type="ECO:0000256" key="1">
    <source>
        <dbReference type="ARBA" id="ARBA00023125"/>
    </source>
</evidence>
<dbReference type="GO" id="GO:0003700">
    <property type="term" value="F:DNA-binding transcription factor activity"/>
    <property type="evidence" value="ECO:0007669"/>
    <property type="project" value="TreeGrafter"/>
</dbReference>
<dbReference type="GO" id="GO:0000976">
    <property type="term" value="F:transcription cis-regulatory region binding"/>
    <property type="evidence" value="ECO:0007669"/>
    <property type="project" value="TreeGrafter"/>
</dbReference>
<dbReference type="PROSITE" id="PS50977">
    <property type="entry name" value="HTH_TETR_2"/>
    <property type="match status" value="1"/>
</dbReference>
<sequence length="206" mass="22890">MTTERHKAKLSTIDRQKGIDVDAVLDAARECVIAVGWRRTTLTDVARRAGISRMSIYRKWQDMTRLMSDVMAREWSNFAGVHLLSGSDTASLTPAKVSAAIVEVATAVRENLLFQKVVEVDPELLLPYVLHRRGRAQNSLLSVLEAAVKAGQDAETLRQGDPRGVARTVLTAMQGFVFSGKTMTDSLTANELSEQYRQLIERYLTP</sequence>
<accession>A0A839RP78</accession>
<organism evidence="4 5">
    <name type="scientific">Hoyosella altamirensis</name>
    <dbReference type="NCBI Taxonomy" id="616997"/>
    <lineage>
        <taxon>Bacteria</taxon>
        <taxon>Bacillati</taxon>
        <taxon>Actinomycetota</taxon>
        <taxon>Actinomycetes</taxon>
        <taxon>Mycobacteriales</taxon>
        <taxon>Hoyosellaceae</taxon>
        <taxon>Hoyosella</taxon>
    </lineage>
</organism>
<proteinExistence type="predicted"/>
<dbReference type="InterPro" id="IPR036271">
    <property type="entry name" value="Tet_transcr_reg_TetR-rel_C_sf"/>
</dbReference>
<dbReference type="PANTHER" id="PTHR30055:SF153">
    <property type="entry name" value="HTH-TYPE TRANSCRIPTIONAL REPRESSOR RV3405C"/>
    <property type="match status" value="1"/>
</dbReference>
<dbReference type="RefSeq" id="WP_064440513.1">
    <property type="nucleotide sequence ID" value="NZ_BDDI01000008.1"/>
</dbReference>
<dbReference type="SUPFAM" id="SSF48498">
    <property type="entry name" value="Tetracyclin repressor-like, C-terminal domain"/>
    <property type="match status" value="1"/>
</dbReference>
<dbReference type="Gene3D" id="1.10.357.10">
    <property type="entry name" value="Tetracycline Repressor, domain 2"/>
    <property type="match status" value="1"/>
</dbReference>
<dbReference type="AlphaFoldDB" id="A0A839RP78"/>
<dbReference type="SUPFAM" id="SSF46689">
    <property type="entry name" value="Homeodomain-like"/>
    <property type="match status" value="1"/>
</dbReference>
<dbReference type="InterPro" id="IPR050109">
    <property type="entry name" value="HTH-type_TetR-like_transc_reg"/>
</dbReference>
<dbReference type="EMBL" id="JACHWS010000003">
    <property type="protein sequence ID" value="MBB3038595.1"/>
    <property type="molecule type" value="Genomic_DNA"/>
</dbReference>
<dbReference type="InterPro" id="IPR009057">
    <property type="entry name" value="Homeodomain-like_sf"/>
</dbReference>
<dbReference type="Pfam" id="PF00440">
    <property type="entry name" value="TetR_N"/>
    <property type="match status" value="1"/>
</dbReference>
<feature type="domain" description="HTH tetR-type" evidence="3">
    <location>
        <begin position="18"/>
        <end position="78"/>
    </location>
</feature>
<dbReference type="PANTHER" id="PTHR30055">
    <property type="entry name" value="HTH-TYPE TRANSCRIPTIONAL REGULATOR RUTR"/>
    <property type="match status" value="1"/>
</dbReference>
<evidence type="ECO:0000313" key="5">
    <source>
        <dbReference type="Proteomes" id="UP000567922"/>
    </source>
</evidence>
<evidence type="ECO:0000259" key="3">
    <source>
        <dbReference type="PROSITE" id="PS50977"/>
    </source>
</evidence>
<dbReference type="OrthoDB" id="3267320at2"/>
<reference evidence="4 5" key="1">
    <citation type="submission" date="2020-08" db="EMBL/GenBank/DDBJ databases">
        <title>Sequencing the genomes of 1000 actinobacteria strains.</title>
        <authorList>
            <person name="Klenk H.-P."/>
        </authorList>
    </citation>
    <scope>NUCLEOTIDE SEQUENCE [LARGE SCALE GENOMIC DNA]</scope>
    <source>
        <strain evidence="4 5">DSM 45258</strain>
    </source>
</reference>
<gene>
    <name evidence="4" type="ORF">FHU29_003064</name>
</gene>
<keyword evidence="5" id="KW-1185">Reference proteome</keyword>
<dbReference type="InterPro" id="IPR001647">
    <property type="entry name" value="HTH_TetR"/>
</dbReference>
<dbReference type="Gene3D" id="1.10.10.60">
    <property type="entry name" value="Homeodomain-like"/>
    <property type="match status" value="1"/>
</dbReference>
<dbReference type="Proteomes" id="UP000567922">
    <property type="component" value="Unassembled WGS sequence"/>
</dbReference>
<evidence type="ECO:0000256" key="2">
    <source>
        <dbReference type="PROSITE-ProRule" id="PRU00335"/>
    </source>
</evidence>
<evidence type="ECO:0000313" key="4">
    <source>
        <dbReference type="EMBL" id="MBB3038595.1"/>
    </source>
</evidence>
<feature type="DNA-binding region" description="H-T-H motif" evidence="2">
    <location>
        <begin position="41"/>
        <end position="60"/>
    </location>
</feature>
<name>A0A839RP78_9ACTN</name>
<comment type="caution">
    <text evidence="4">The sequence shown here is derived from an EMBL/GenBank/DDBJ whole genome shotgun (WGS) entry which is preliminary data.</text>
</comment>
<protein>
    <submittedName>
        <fullName evidence="4">AcrR family transcriptional regulator</fullName>
    </submittedName>
</protein>